<name>X1DEG3_9ZZZZ</name>
<dbReference type="PANTHER" id="PTHR43319:SF3">
    <property type="entry name" value="BETA-LACTAMASE-RELATED DOMAIN-CONTAINING PROTEIN"/>
    <property type="match status" value="1"/>
</dbReference>
<dbReference type="InterPro" id="IPR001466">
    <property type="entry name" value="Beta-lactam-related"/>
</dbReference>
<dbReference type="Gene3D" id="3.40.710.10">
    <property type="entry name" value="DD-peptidase/beta-lactamase superfamily"/>
    <property type="match status" value="1"/>
</dbReference>
<feature type="domain" description="Beta-lactamase-related" evidence="1">
    <location>
        <begin position="24"/>
        <end position="341"/>
    </location>
</feature>
<dbReference type="EMBL" id="BARU01001598">
    <property type="protein sequence ID" value="GAH19181.1"/>
    <property type="molecule type" value="Genomic_DNA"/>
</dbReference>
<evidence type="ECO:0000313" key="2">
    <source>
        <dbReference type="EMBL" id="GAH19181.1"/>
    </source>
</evidence>
<dbReference type="Pfam" id="PF00144">
    <property type="entry name" value="Beta-lactamase"/>
    <property type="match status" value="1"/>
</dbReference>
<dbReference type="InterPro" id="IPR052907">
    <property type="entry name" value="Beta-lactamase/esterase"/>
</dbReference>
<accession>X1DEG3</accession>
<feature type="non-terminal residue" evidence="2">
    <location>
        <position position="341"/>
    </location>
</feature>
<evidence type="ECO:0000259" key="1">
    <source>
        <dbReference type="Pfam" id="PF00144"/>
    </source>
</evidence>
<organism evidence="2">
    <name type="scientific">marine sediment metagenome</name>
    <dbReference type="NCBI Taxonomy" id="412755"/>
    <lineage>
        <taxon>unclassified sequences</taxon>
        <taxon>metagenomes</taxon>
        <taxon>ecological metagenomes</taxon>
    </lineage>
</organism>
<sequence>MTSEVEIEGFCEERFKSVKEAFKSNFDDNLEVGASFAVTINGRHVIDLWGGYANAEKTKQWEKNTIVNVYSTTKVMTAICIHILVDRGLLDLDAPVAKYWPEFAQAGKENLPVRYLLSHTSGLAGWDKHFRSKKLYNWDLMVELLAAQKPWWEPGTKSGYHTLTFGHLLGELVRRITKKSLGTFFREEVAVPLGADFYIGLPEEHDVRVADLIPPPPIDLSDFGDIDPQSVAMRSLTNPIIDVLATKTREWRSAEIPAGNGHGNARSVSRITAALACGGELDGVRLLSEKTINQSIEEQSYVTDLVLNIPIRFGLGWGLQNKELPIGPNPNLFYWGGYGGS</sequence>
<dbReference type="InterPro" id="IPR012338">
    <property type="entry name" value="Beta-lactam/transpept-like"/>
</dbReference>
<protein>
    <recommendedName>
        <fullName evidence="1">Beta-lactamase-related domain-containing protein</fullName>
    </recommendedName>
</protein>
<dbReference type="PANTHER" id="PTHR43319">
    <property type="entry name" value="BETA-LACTAMASE-RELATED"/>
    <property type="match status" value="1"/>
</dbReference>
<dbReference type="AlphaFoldDB" id="X1DEG3"/>
<proteinExistence type="predicted"/>
<reference evidence="2" key="1">
    <citation type="journal article" date="2014" name="Front. Microbiol.">
        <title>High frequency of phylogenetically diverse reductive dehalogenase-homologous genes in deep subseafloor sedimentary metagenomes.</title>
        <authorList>
            <person name="Kawai M."/>
            <person name="Futagami T."/>
            <person name="Toyoda A."/>
            <person name="Takaki Y."/>
            <person name="Nishi S."/>
            <person name="Hori S."/>
            <person name="Arai W."/>
            <person name="Tsubouchi T."/>
            <person name="Morono Y."/>
            <person name="Uchiyama I."/>
            <person name="Ito T."/>
            <person name="Fujiyama A."/>
            <person name="Inagaki F."/>
            <person name="Takami H."/>
        </authorList>
    </citation>
    <scope>NUCLEOTIDE SEQUENCE</scope>
    <source>
        <strain evidence="2">Expedition CK06-06</strain>
    </source>
</reference>
<comment type="caution">
    <text evidence="2">The sequence shown here is derived from an EMBL/GenBank/DDBJ whole genome shotgun (WGS) entry which is preliminary data.</text>
</comment>
<gene>
    <name evidence="2" type="ORF">S03H2_04113</name>
</gene>
<dbReference type="SUPFAM" id="SSF56601">
    <property type="entry name" value="beta-lactamase/transpeptidase-like"/>
    <property type="match status" value="1"/>
</dbReference>